<accession>A0A7C4FD63</accession>
<evidence type="ECO:0000313" key="1">
    <source>
        <dbReference type="EMBL" id="HGI88258.1"/>
    </source>
</evidence>
<protein>
    <recommendedName>
        <fullName evidence="2">DUF47 family protein</fullName>
    </recommendedName>
</protein>
<gene>
    <name evidence="1" type="ORF">ENV14_07740</name>
</gene>
<name>A0A7C4FD63_9CREN</name>
<sequence>MHVKSKLLLSLALLKDLHKKLEYYKSVVDNNIRRLELVSHYNIKHGKVEISRELQNLKELKKWIEVIDVFLEGVTTKLETLLISERIILSAMLVKELSKELKHMIGNTIPVIDVYIDRINTIANDVVHSLQTQESKRDIITASDEAKKIIRETKAILR</sequence>
<proteinExistence type="predicted"/>
<reference evidence="1" key="1">
    <citation type="journal article" date="2020" name="mSystems">
        <title>Genome- and Community-Level Interaction Insights into Carbon Utilization and Element Cycling Functions of Hydrothermarchaeota in Hydrothermal Sediment.</title>
        <authorList>
            <person name="Zhou Z."/>
            <person name="Liu Y."/>
            <person name="Xu W."/>
            <person name="Pan J."/>
            <person name="Luo Z.H."/>
            <person name="Li M."/>
        </authorList>
    </citation>
    <scope>NUCLEOTIDE SEQUENCE [LARGE SCALE GENOMIC DNA]</scope>
    <source>
        <strain evidence="1">SpSt-732</strain>
    </source>
</reference>
<comment type="caution">
    <text evidence="1">The sequence shown here is derived from an EMBL/GenBank/DDBJ whole genome shotgun (WGS) entry which is preliminary data.</text>
</comment>
<organism evidence="1">
    <name type="scientific">Ignisphaera aggregans</name>
    <dbReference type="NCBI Taxonomy" id="334771"/>
    <lineage>
        <taxon>Archaea</taxon>
        <taxon>Thermoproteota</taxon>
        <taxon>Thermoprotei</taxon>
        <taxon>Desulfurococcales</taxon>
        <taxon>Desulfurococcaceae</taxon>
        <taxon>Ignisphaera</taxon>
    </lineage>
</organism>
<evidence type="ECO:0008006" key="2">
    <source>
        <dbReference type="Google" id="ProtNLM"/>
    </source>
</evidence>
<dbReference type="AlphaFoldDB" id="A0A7C4FD63"/>
<dbReference type="EMBL" id="DTFF01000064">
    <property type="protein sequence ID" value="HGI88258.1"/>
    <property type="molecule type" value="Genomic_DNA"/>
</dbReference>